<comment type="caution">
    <text evidence="1">The sequence shown here is derived from an EMBL/GenBank/DDBJ whole genome shotgun (WGS) entry which is preliminary data.</text>
</comment>
<accession>A0A830ZUH9</accession>
<gene>
    <name evidence="1" type="ORF">BN437_2537</name>
</gene>
<reference evidence="1 2" key="2">
    <citation type="submission" date="2013-04" db="EMBL/GenBank/DDBJ databases">
        <title>Comparative genomics of 12 strains of Erwinia amylovora identifies a pan-genome with a large conserved core and provides insights into host specificity.</title>
        <authorList>
            <person name="Mann R.A."/>
            <person name="Smits T.H.M."/>
            <person name="Buehlmann A."/>
            <person name="Blom J."/>
            <person name="Goesmann A."/>
            <person name="Frey J.E."/>
            <person name="Plummer K.M."/>
            <person name="Beer S.V."/>
            <person name="Luck J."/>
            <person name="Duffy B."/>
            <person name="Rodoni B."/>
        </authorList>
    </citation>
    <scope>NUCLEOTIDE SEQUENCE [LARGE SCALE GENOMIC DNA]</scope>
    <source>
        <strain evidence="2">CFBP 1232</strain>
    </source>
</reference>
<dbReference type="Proteomes" id="UP000013111">
    <property type="component" value="Unassembled WGS sequence"/>
</dbReference>
<evidence type="ECO:0000313" key="2">
    <source>
        <dbReference type="Proteomes" id="UP000013111"/>
    </source>
</evidence>
<dbReference type="AlphaFoldDB" id="A0A830ZUH9"/>
<reference evidence="1 2" key="1">
    <citation type="submission" date="2012-11" db="EMBL/GenBank/DDBJ databases">
        <authorList>
            <person name="Linke B."/>
        </authorList>
    </citation>
    <scope>NUCLEOTIDE SEQUENCE [LARGE SCALE GENOMIC DNA]</scope>
    <source>
        <strain evidence="2">CFBP 1232</strain>
    </source>
</reference>
<dbReference type="EMBL" id="CAPB01000025">
    <property type="protein sequence ID" value="CCO94454.1"/>
    <property type="molecule type" value="Genomic_DNA"/>
</dbReference>
<evidence type="ECO:0000313" key="1">
    <source>
        <dbReference type="EMBL" id="CCO94454.1"/>
    </source>
</evidence>
<proteinExistence type="predicted"/>
<name>A0A830ZUH9_ERWAM</name>
<sequence length="41" mass="4478">MPGKEKIFTVSHFTLISRQEAKGSAWLVSKDNSEALAPCSI</sequence>
<organism evidence="1 2">
    <name type="scientific">Erwinia amylovora NBRC 12687 = CFBP 1232</name>
    <dbReference type="NCBI Taxonomy" id="1219359"/>
    <lineage>
        <taxon>Bacteria</taxon>
        <taxon>Pseudomonadati</taxon>
        <taxon>Pseudomonadota</taxon>
        <taxon>Gammaproteobacteria</taxon>
        <taxon>Enterobacterales</taxon>
        <taxon>Erwiniaceae</taxon>
        <taxon>Erwinia</taxon>
    </lineage>
</organism>
<protein>
    <submittedName>
        <fullName evidence="1">Uncharacterized protein</fullName>
    </submittedName>
</protein>